<sequence>MEERTVWYFEAPGPQNTEKALECAVKRAKEGGIAYLVVASSSGETALRLGERARQEGYQGKIVVCTYHAGFSGGDEVSLAPERRALLESMGMTVVQGSHALSGISRSFRQRFGGLSIPEVIAESFRRISEGFKVAVEVAIMAADAGAIPTTQDVIALGGSGKGADTALLLRPCHQNSFFDLKVREILCMPRS</sequence>
<proteinExistence type="predicted"/>
<protein>
    <recommendedName>
        <fullName evidence="1">Pyruvate kinase C-terminal domain-containing protein</fullName>
    </recommendedName>
</protein>
<dbReference type="SUPFAM" id="SSF52935">
    <property type="entry name" value="PK C-terminal domain-like"/>
    <property type="match status" value="1"/>
</dbReference>
<dbReference type="EMBL" id="DTEN01000357">
    <property type="protein sequence ID" value="HGI75774.1"/>
    <property type="molecule type" value="Genomic_DNA"/>
</dbReference>
<dbReference type="InterPro" id="IPR015795">
    <property type="entry name" value="Pyrv_Knase_C"/>
</dbReference>
<dbReference type="InterPro" id="IPR036918">
    <property type="entry name" value="Pyrv_Knase_C_sf"/>
</dbReference>
<evidence type="ECO:0000313" key="2">
    <source>
        <dbReference type="EMBL" id="HGI75774.1"/>
    </source>
</evidence>
<dbReference type="AlphaFoldDB" id="A0A7V3YND0"/>
<accession>A0A7V3YND0</accession>
<dbReference type="PIRSF" id="PIRSF016138">
    <property type="entry name" value="UCP016138"/>
    <property type="match status" value="1"/>
</dbReference>
<organism evidence="2">
    <name type="scientific">Candidatus Caldatribacterium californiense</name>
    <dbReference type="NCBI Taxonomy" id="1454726"/>
    <lineage>
        <taxon>Bacteria</taxon>
        <taxon>Pseudomonadati</taxon>
        <taxon>Atribacterota</taxon>
        <taxon>Atribacteria</taxon>
        <taxon>Atribacterales</taxon>
        <taxon>Candidatus Caldatribacteriaceae</taxon>
        <taxon>Candidatus Caldatribacterium</taxon>
    </lineage>
</organism>
<name>A0A7V3YND0_9BACT</name>
<dbReference type="Pfam" id="PF02887">
    <property type="entry name" value="PK_C"/>
    <property type="match status" value="1"/>
</dbReference>
<dbReference type="InterPro" id="IPR015074">
    <property type="entry name" value="DUF1867"/>
</dbReference>
<comment type="caution">
    <text evidence="2">The sequence shown here is derived from an EMBL/GenBank/DDBJ whole genome shotgun (WGS) entry which is preliminary data.</text>
</comment>
<reference evidence="2" key="1">
    <citation type="journal article" date="2020" name="mSystems">
        <title>Genome- and Community-Level Interaction Insights into Carbon Utilization and Element Cycling Functions of Hydrothermarchaeota in Hydrothermal Sediment.</title>
        <authorList>
            <person name="Zhou Z."/>
            <person name="Liu Y."/>
            <person name="Xu W."/>
            <person name="Pan J."/>
            <person name="Luo Z.H."/>
            <person name="Li M."/>
        </authorList>
    </citation>
    <scope>NUCLEOTIDE SEQUENCE [LARGE SCALE GENOMIC DNA]</scope>
    <source>
        <strain evidence="2">SpSt-716</strain>
    </source>
</reference>
<dbReference type="Gene3D" id="3.40.1380.20">
    <property type="entry name" value="Pyruvate kinase, C-terminal domain"/>
    <property type="match status" value="1"/>
</dbReference>
<feature type="domain" description="Pyruvate kinase C-terminal" evidence="1">
    <location>
        <begin position="20"/>
        <end position="165"/>
    </location>
</feature>
<evidence type="ECO:0000259" key="1">
    <source>
        <dbReference type="Pfam" id="PF02887"/>
    </source>
</evidence>
<gene>
    <name evidence="2" type="ORF">ENU96_08885</name>
</gene>